<dbReference type="EMBL" id="JAVHNS010000006">
    <property type="protein sequence ID" value="KAK6352470.1"/>
    <property type="molecule type" value="Genomic_DNA"/>
</dbReference>
<feature type="compositionally biased region" description="Basic residues" evidence="1">
    <location>
        <begin position="18"/>
        <end position="30"/>
    </location>
</feature>
<name>A0AAV9UYT4_9PEZI</name>
<proteinExistence type="predicted"/>
<evidence type="ECO:0000313" key="2">
    <source>
        <dbReference type="EMBL" id="KAK6352470.1"/>
    </source>
</evidence>
<organism evidence="2 3">
    <name type="scientific">Orbilia blumenaviensis</name>
    <dbReference type="NCBI Taxonomy" id="1796055"/>
    <lineage>
        <taxon>Eukaryota</taxon>
        <taxon>Fungi</taxon>
        <taxon>Dikarya</taxon>
        <taxon>Ascomycota</taxon>
        <taxon>Pezizomycotina</taxon>
        <taxon>Orbiliomycetes</taxon>
        <taxon>Orbiliales</taxon>
        <taxon>Orbiliaceae</taxon>
        <taxon>Orbilia</taxon>
    </lineage>
</organism>
<reference evidence="2 3" key="1">
    <citation type="submission" date="2019-10" db="EMBL/GenBank/DDBJ databases">
        <authorList>
            <person name="Palmer J.M."/>
        </authorList>
    </citation>
    <scope>NUCLEOTIDE SEQUENCE [LARGE SCALE GENOMIC DNA]</scope>
    <source>
        <strain evidence="2 3">TWF730</strain>
    </source>
</reference>
<keyword evidence="3" id="KW-1185">Reference proteome</keyword>
<evidence type="ECO:0000313" key="3">
    <source>
        <dbReference type="Proteomes" id="UP001373714"/>
    </source>
</evidence>
<feature type="compositionally biased region" description="Polar residues" evidence="1">
    <location>
        <begin position="1"/>
        <end position="13"/>
    </location>
</feature>
<evidence type="ECO:0000256" key="1">
    <source>
        <dbReference type="SAM" id="MobiDB-lite"/>
    </source>
</evidence>
<feature type="region of interest" description="Disordered" evidence="1">
    <location>
        <begin position="1"/>
        <end position="30"/>
    </location>
</feature>
<comment type="caution">
    <text evidence="2">The sequence shown here is derived from an EMBL/GenBank/DDBJ whole genome shotgun (WGS) entry which is preliminary data.</text>
</comment>
<protein>
    <submittedName>
        <fullName evidence="2">Uncharacterized protein</fullName>
    </submittedName>
</protein>
<accession>A0AAV9UYT4</accession>
<sequence length="99" mass="11587">MSSLPPCSNSKKIPQNIIKKREREKKKRKCGKKGIMRYNEDEVMHVTEKQSTLPNEPAPFRHNRPEKEKCEEQCNEENAQDIPSLHIFCTLKQEAHASR</sequence>
<gene>
    <name evidence="2" type="ORF">TWF730_009295</name>
</gene>
<dbReference type="Proteomes" id="UP001373714">
    <property type="component" value="Unassembled WGS sequence"/>
</dbReference>
<dbReference type="AlphaFoldDB" id="A0AAV9UYT4"/>